<sequence>MFYCLRTINYANHLVAAMNLFFFRYVNRLLLTTNNRIDLVECPCPDELHDECTPKINCVYGINDEGEIFHNVKNDPMNLTKIAIQRKKKIYNYDDVIVNLYNPKMIPTVIFYYGCRECEDLKKLGNFTESKLKVFLLSLYNQRMKYNIKYSQSNFKYFSDPTNELQPLPEISVRPFWKNRLMFNQTCAHKQQGFTQKHYIPAFLTQDLCILDYKYIGHSETPQTEDEYHTNNGEIRYSLTLSYTDLYAYDILDNHAEGICKMSFNLVAGKQFMRFFCLCKKYRCTLYVTQMNPLRFCPYELQIEIDTTLNYTNIEKISDYMKADEFFMQSQTTADKYCFFGWLGNGTKYTGYVKITEMPLRVGYGFKPNQEICLFQSNQVKTEIEPILSVFYNNDSWELRKAFIGAIIDHSNLINDTYPVGANCTSEGPLSDPFYSSKYKSDSSMFPCYKYYEIDTLKPVYPMMGINVIPITVSKGKECYYYIVKKDEEHFKSCFWGALTPPIMTIVACPENITYDKTEIQRVRNVVKACPYMKANEIEWEYLPTKYGICGQFLRGIKLQNGKYIPDEIEFREVTDDDFDITGMMDAKVEHGCGFNASQTLTLYGNKKCIIFNKG</sequence>
<organism evidence="1 2">
    <name type="scientific">Panagrolaimus sp. ES5</name>
    <dbReference type="NCBI Taxonomy" id="591445"/>
    <lineage>
        <taxon>Eukaryota</taxon>
        <taxon>Metazoa</taxon>
        <taxon>Ecdysozoa</taxon>
        <taxon>Nematoda</taxon>
        <taxon>Chromadorea</taxon>
        <taxon>Rhabditida</taxon>
        <taxon>Tylenchina</taxon>
        <taxon>Panagrolaimomorpha</taxon>
        <taxon>Panagrolaimoidea</taxon>
        <taxon>Panagrolaimidae</taxon>
        <taxon>Panagrolaimus</taxon>
    </lineage>
</organism>
<dbReference type="Proteomes" id="UP000887579">
    <property type="component" value="Unplaced"/>
</dbReference>
<proteinExistence type="predicted"/>
<name>A0AC34GR12_9BILA</name>
<reference evidence="2" key="1">
    <citation type="submission" date="2022-11" db="UniProtKB">
        <authorList>
            <consortium name="WormBaseParasite"/>
        </authorList>
    </citation>
    <scope>IDENTIFICATION</scope>
</reference>
<accession>A0AC34GR12</accession>
<dbReference type="WBParaSite" id="ES5_v2.g6970.t1">
    <property type="protein sequence ID" value="ES5_v2.g6970.t1"/>
    <property type="gene ID" value="ES5_v2.g6970"/>
</dbReference>
<evidence type="ECO:0000313" key="1">
    <source>
        <dbReference type="Proteomes" id="UP000887579"/>
    </source>
</evidence>
<protein>
    <submittedName>
        <fullName evidence="2">Uncharacterized protein</fullName>
    </submittedName>
</protein>
<evidence type="ECO:0000313" key="2">
    <source>
        <dbReference type="WBParaSite" id="ES5_v2.g6970.t1"/>
    </source>
</evidence>